<sequence length="160" mass="18636">MAVYKTGLPLLAEDAALKPFKSYKQSVKQLKKIGNILTIVVAAEQMVNNQTLVEERFNDRVEEVMIMVENMNQMLDAVNKFTEEKCVILEASILRMEVQLEQVKARKEHWSVKKTATLQEVQIAFYFQIRVVPKAEWLTIVKIAMEGLALTWYRWWESGR</sequence>
<proteinExistence type="predicted"/>
<reference evidence="1 2" key="1">
    <citation type="journal article" date="2023" name="Plants (Basel)">
        <title>Bridging the Gap: Combining Genomics and Transcriptomics Approaches to Understand Stylosanthes scabra, an Orphan Legume from the Brazilian Caatinga.</title>
        <authorList>
            <person name="Ferreira-Neto J.R.C."/>
            <person name="da Silva M.D."/>
            <person name="Binneck E."/>
            <person name="de Melo N.F."/>
            <person name="da Silva R.H."/>
            <person name="de Melo A.L.T.M."/>
            <person name="Pandolfi V."/>
            <person name="Bustamante F.O."/>
            <person name="Brasileiro-Vidal A.C."/>
            <person name="Benko-Iseppon A.M."/>
        </authorList>
    </citation>
    <scope>NUCLEOTIDE SEQUENCE [LARGE SCALE GENOMIC DNA]</scope>
    <source>
        <tissue evidence="1">Leaves</tissue>
    </source>
</reference>
<dbReference type="EMBL" id="JASCZI010272403">
    <property type="protein sequence ID" value="MED6222056.1"/>
    <property type="molecule type" value="Genomic_DNA"/>
</dbReference>
<organism evidence="1 2">
    <name type="scientific">Stylosanthes scabra</name>
    <dbReference type="NCBI Taxonomy" id="79078"/>
    <lineage>
        <taxon>Eukaryota</taxon>
        <taxon>Viridiplantae</taxon>
        <taxon>Streptophyta</taxon>
        <taxon>Embryophyta</taxon>
        <taxon>Tracheophyta</taxon>
        <taxon>Spermatophyta</taxon>
        <taxon>Magnoliopsida</taxon>
        <taxon>eudicotyledons</taxon>
        <taxon>Gunneridae</taxon>
        <taxon>Pentapetalae</taxon>
        <taxon>rosids</taxon>
        <taxon>fabids</taxon>
        <taxon>Fabales</taxon>
        <taxon>Fabaceae</taxon>
        <taxon>Papilionoideae</taxon>
        <taxon>50 kb inversion clade</taxon>
        <taxon>dalbergioids sensu lato</taxon>
        <taxon>Dalbergieae</taxon>
        <taxon>Pterocarpus clade</taxon>
        <taxon>Stylosanthes</taxon>
    </lineage>
</organism>
<accession>A0ABU6ZJD6</accession>
<dbReference type="InterPro" id="IPR034573">
    <property type="entry name" value="SDH7"/>
</dbReference>
<comment type="caution">
    <text evidence="1">The sequence shown here is derived from an EMBL/GenBank/DDBJ whole genome shotgun (WGS) entry which is preliminary data.</text>
</comment>
<dbReference type="PANTHER" id="PTHR36041:SF2">
    <property type="entry name" value="SUCCINATE DEHYDROGENASE SUBUNIT 7A, MITOCHONDRIAL-RELATED"/>
    <property type="match status" value="1"/>
</dbReference>
<evidence type="ECO:0000313" key="1">
    <source>
        <dbReference type="EMBL" id="MED6222056.1"/>
    </source>
</evidence>
<evidence type="ECO:0000313" key="2">
    <source>
        <dbReference type="Proteomes" id="UP001341840"/>
    </source>
</evidence>
<keyword evidence="2" id="KW-1185">Reference proteome</keyword>
<name>A0ABU6ZJD6_9FABA</name>
<gene>
    <name evidence="1" type="ORF">PIB30_060809</name>
</gene>
<dbReference type="Proteomes" id="UP001341840">
    <property type="component" value="Unassembled WGS sequence"/>
</dbReference>
<protein>
    <submittedName>
        <fullName evidence="1">Uncharacterized protein</fullName>
    </submittedName>
</protein>
<dbReference type="PANTHER" id="PTHR36041">
    <property type="entry name" value="SUCCINATE DEHYDROGENASE SUBUNIT 7A, MITOCHONDRIAL-RELATED"/>
    <property type="match status" value="1"/>
</dbReference>